<dbReference type="Proteomes" id="UP000324748">
    <property type="component" value="Unassembled WGS sequence"/>
</dbReference>
<organism evidence="13 14">
    <name type="scientific">Puccinia graminis f. sp. tritici</name>
    <dbReference type="NCBI Taxonomy" id="56615"/>
    <lineage>
        <taxon>Eukaryota</taxon>
        <taxon>Fungi</taxon>
        <taxon>Dikarya</taxon>
        <taxon>Basidiomycota</taxon>
        <taxon>Pucciniomycotina</taxon>
        <taxon>Pucciniomycetes</taxon>
        <taxon>Pucciniales</taxon>
        <taxon>Pucciniaceae</taxon>
        <taxon>Puccinia</taxon>
    </lineage>
</organism>
<evidence type="ECO:0000313" key="14">
    <source>
        <dbReference type="Proteomes" id="UP000324748"/>
    </source>
</evidence>
<sequence>MASQSNQASVDNAANATTNTNNTRTNDNHNSKKRKSTSEVWEHFTKDGKKDDEGEVKAVCNYCKSSLSGKSTSGTAHLWKHLDRCKTYQDSNRSSKQSLLLVKNGSMAQNSWQYSEKKSRDLLIKTIAAHDYPFRMVEHKYFKLFVASLHPHFKLKSRFTAKDDCMALFQSMKGNLLKEILQAKRLALTTDLWSSRDATGFMVITAHFINEAWKLVKHIISFKELPSPHTGPAIADRLVQSLVEWKSITKCAFITVDNASSNNVAVTRFKMIVSDRSSKALEADGQFFHVRCAAHIINLIVKDGLAVILDAVQKLRRSVKYTKISQSRVQLFKMAIETSSISLNFLLSKDVATRWNSTFLMIKSSLPFREAFENLASTDSNYEDCPSPEEWSQLSAMKDFLELFYKTTVDLSASRYPTSQLIFKSMKNIERHLLKGQTSTSSHIQKIVDPMLAKFHKYWEEMKVFAAIALVFDPRSKMSYIEFKLEDSPGEIENIRVALFSWYNEYITAYEKEKPPPPASEKATDNEIVCVEDQDTIDFERHLAKTKGIGSTGNPTGELDLYLKELNVKVETGVHFDILEWWKFNSRQFPTLSQFARTVLMIPATSVASESAFSASGRVLDDFRASLNADTLEALVCTQDWLNDGEEVYEQPE</sequence>
<dbReference type="InterPro" id="IPR008906">
    <property type="entry name" value="HATC_C_dom"/>
</dbReference>
<evidence type="ECO:0000256" key="8">
    <source>
        <dbReference type="ARBA" id="ARBA00023163"/>
    </source>
</evidence>
<evidence type="ECO:0000256" key="5">
    <source>
        <dbReference type="ARBA" id="ARBA00022833"/>
    </source>
</evidence>
<evidence type="ECO:0000256" key="9">
    <source>
        <dbReference type="ARBA" id="ARBA00023242"/>
    </source>
</evidence>
<accession>A0A5B0PLD7</accession>
<dbReference type="Pfam" id="PF02892">
    <property type="entry name" value="zf-BED"/>
    <property type="match status" value="1"/>
</dbReference>
<dbReference type="InterPro" id="IPR052035">
    <property type="entry name" value="ZnF_BED_domain_contain"/>
</dbReference>
<evidence type="ECO:0000256" key="10">
    <source>
        <dbReference type="PROSITE-ProRule" id="PRU00027"/>
    </source>
</evidence>
<comment type="caution">
    <text evidence="13">The sequence shown here is derived from an EMBL/GenBank/DDBJ whole genome shotgun (WGS) entry which is preliminary data.</text>
</comment>
<dbReference type="InterPro" id="IPR036236">
    <property type="entry name" value="Znf_C2H2_sf"/>
</dbReference>
<gene>
    <name evidence="13" type="ORF">PGT21_050196</name>
</gene>
<feature type="compositionally biased region" description="Basic and acidic residues" evidence="11">
    <location>
        <begin position="26"/>
        <end position="40"/>
    </location>
</feature>
<dbReference type="Pfam" id="PF14372">
    <property type="entry name" value="hAT-like_RNase-H"/>
    <property type="match status" value="1"/>
</dbReference>
<feature type="compositionally biased region" description="Low complexity" evidence="11">
    <location>
        <begin position="12"/>
        <end position="25"/>
    </location>
</feature>
<dbReference type="InterPro" id="IPR012337">
    <property type="entry name" value="RNaseH-like_sf"/>
</dbReference>
<evidence type="ECO:0000313" key="13">
    <source>
        <dbReference type="EMBL" id="KAA1101380.1"/>
    </source>
</evidence>
<dbReference type="PROSITE" id="PS50808">
    <property type="entry name" value="ZF_BED"/>
    <property type="match status" value="1"/>
</dbReference>
<dbReference type="GO" id="GO:0008270">
    <property type="term" value="F:zinc ion binding"/>
    <property type="evidence" value="ECO:0007669"/>
    <property type="project" value="UniProtKB-KW"/>
</dbReference>
<name>A0A5B0PLD7_PUCGR</name>
<protein>
    <recommendedName>
        <fullName evidence="12">BED-type domain-containing protein</fullName>
    </recommendedName>
</protein>
<keyword evidence="6" id="KW-0805">Transcription regulation</keyword>
<dbReference type="GO" id="GO:0009791">
    <property type="term" value="P:post-embryonic development"/>
    <property type="evidence" value="ECO:0007669"/>
    <property type="project" value="UniProtKB-ARBA"/>
</dbReference>
<keyword evidence="4 10" id="KW-0863">Zinc-finger</keyword>
<evidence type="ECO:0000256" key="7">
    <source>
        <dbReference type="ARBA" id="ARBA00023125"/>
    </source>
</evidence>
<keyword evidence="7" id="KW-0238">DNA-binding</keyword>
<dbReference type="GO" id="GO:0005634">
    <property type="term" value="C:nucleus"/>
    <property type="evidence" value="ECO:0007669"/>
    <property type="project" value="UniProtKB-SubCell"/>
</dbReference>
<evidence type="ECO:0000259" key="12">
    <source>
        <dbReference type="PROSITE" id="PS50808"/>
    </source>
</evidence>
<comment type="subunit">
    <text evidence="2">Homodimer.</text>
</comment>
<keyword evidence="8" id="KW-0804">Transcription</keyword>
<feature type="region of interest" description="Disordered" evidence="11">
    <location>
        <begin position="1"/>
        <end position="40"/>
    </location>
</feature>
<keyword evidence="9" id="KW-0539">Nucleus</keyword>
<proteinExistence type="predicted"/>
<keyword evidence="14" id="KW-1185">Reference proteome</keyword>
<evidence type="ECO:0000256" key="6">
    <source>
        <dbReference type="ARBA" id="ARBA00023015"/>
    </source>
</evidence>
<evidence type="ECO:0000256" key="3">
    <source>
        <dbReference type="ARBA" id="ARBA00022723"/>
    </source>
</evidence>
<evidence type="ECO:0000256" key="1">
    <source>
        <dbReference type="ARBA" id="ARBA00004123"/>
    </source>
</evidence>
<dbReference type="PANTHER" id="PTHR46481:SF10">
    <property type="entry name" value="ZINC FINGER BED DOMAIN-CONTAINING PROTEIN 39"/>
    <property type="match status" value="1"/>
</dbReference>
<evidence type="ECO:0000256" key="11">
    <source>
        <dbReference type="SAM" id="MobiDB-lite"/>
    </source>
</evidence>
<dbReference type="Pfam" id="PF05699">
    <property type="entry name" value="Dimer_Tnp_hAT"/>
    <property type="match status" value="1"/>
</dbReference>
<evidence type="ECO:0000256" key="4">
    <source>
        <dbReference type="ARBA" id="ARBA00022771"/>
    </source>
</evidence>
<dbReference type="PANTHER" id="PTHR46481">
    <property type="entry name" value="ZINC FINGER BED DOMAIN-CONTAINING PROTEIN 4"/>
    <property type="match status" value="1"/>
</dbReference>
<keyword evidence="3" id="KW-0479">Metal-binding</keyword>
<dbReference type="InterPro" id="IPR025525">
    <property type="entry name" value="hAT-like_transposase_RNase-H"/>
</dbReference>
<feature type="compositionally biased region" description="Polar residues" evidence="11">
    <location>
        <begin position="1"/>
        <end position="10"/>
    </location>
</feature>
<reference evidence="13 14" key="1">
    <citation type="submission" date="2019-05" db="EMBL/GenBank/DDBJ databases">
        <title>Emergence of the Ug99 lineage of the wheat stem rust pathogen through somatic hybridization.</title>
        <authorList>
            <person name="Li F."/>
            <person name="Upadhyaya N.M."/>
            <person name="Sperschneider J."/>
            <person name="Matny O."/>
            <person name="Nguyen-Phuc H."/>
            <person name="Mago R."/>
            <person name="Raley C."/>
            <person name="Miller M.E."/>
            <person name="Silverstein K.A.T."/>
            <person name="Henningsen E."/>
            <person name="Hirsch C.D."/>
            <person name="Visser B."/>
            <person name="Pretorius Z.A."/>
            <person name="Steffenson B.J."/>
            <person name="Schwessinger B."/>
            <person name="Dodds P.N."/>
            <person name="Figueroa M."/>
        </authorList>
    </citation>
    <scope>NUCLEOTIDE SEQUENCE [LARGE SCALE GENOMIC DNA]</scope>
    <source>
        <strain evidence="13">21-0</strain>
    </source>
</reference>
<keyword evidence="5" id="KW-0862">Zinc</keyword>
<evidence type="ECO:0000256" key="2">
    <source>
        <dbReference type="ARBA" id="ARBA00011738"/>
    </source>
</evidence>
<dbReference type="GO" id="GO:0046983">
    <property type="term" value="F:protein dimerization activity"/>
    <property type="evidence" value="ECO:0007669"/>
    <property type="project" value="InterPro"/>
</dbReference>
<dbReference type="SUPFAM" id="SSF53098">
    <property type="entry name" value="Ribonuclease H-like"/>
    <property type="match status" value="1"/>
</dbReference>
<feature type="domain" description="BED-type" evidence="12">
    <location>
        <begin position="35"/>
        <end position="92"/>
    </location>
</feature>
<dbReference type="OrthoDB" id="3264316at2759"/>
<dbReference type="EMBL" id="VSWC01000053">
    <property type="protein sequence ID" value="KAA1101380.1"/>
    <property type="molecule type" value="Genomic_DNA"/>
</dbReference>
<dbReference type="SMART" id="SM00614">
    <property type="entry name" value="ZnF_BED"/>
    <property type="match status" value="1"/>
</dbReference>
<dbReference type="GO" id="GO:0003677">
    <property type="term" value="F:DNA binding"/>
    <property type="evidence" value="ECO:0007669"/>
    <property type="project" value="UniProtKB-KW"/>
</dbReference>
<dbReference type="AlphaFoldDB" id="A0A5B0PLD7"/>
<comment type="subcellular location">
    <subcellularLocation>
        <location evidence="1">Nucleus</location>
    </subcellularLocation>
</comment>
<dbReference type="InterPro" id="IPR003656">
    <property type="entry name" value="Znf_BED"/>
</dbReference>
<dbReference type="SUPFAM" id="SSF57667">
    <property type="entry name" value="beta-beta-alpha zinc fingers"/>
    <property type="match status" value="1"/>
</dbReference>